<keyword evidence="3 5" id="KW-0560">Oxidoreductase</keyword>
<evidence type="ECO:0000259" key="4">
    <source>
        <dbReference type="Pfam" id="PF03358"/>
    </source>
</evidence>
<evidence type="ECO:0000313" key="5">
    <source>
        <dbReference type="EMBL" id="RCG15875.1"/>
    </source>
</evidence>
<dbReference type="OrthoDB" id="1643408at2"/>
<dbReference type="GO" id="GO:0046306">
    <property type="term" value="P:alkanesulfonate catabolic process"/>
    <property type="evidence" value="ECO:0007669"/>
    <property type="project" value="InterPro"/>
</dbReference>
<comment type="caution">
    <text evidence="5">The sequence shown here is derived from an EMBL/GenBank/DDBJ whole genome shotgun (WGS) entry which is preliminary data.</text>
</comment>
<dbReference type="InterPro" id="IPR029039">
    <property type="entry name" value="Flavoprotein-like_sf"/>
</dbReference>
<dbReference type="Gene3D" id="3.40.50.360">
    <property type="match status" value="1"/>
</dbReference>
<keyword evidence="6" id="KW-1185">Reference proteome</keyword>
<dbReference type="PANTHER" id="PTHR43408">
    <property type="entry name" value="FMN REDUCTASE (NADPH)"/>
    <property type="match status" value="1"/>
</dbReference>
<feature type="domain" description="NADPH-dependent FMN reductase-like" evidence="4">
    <location>
        <begin position="4"/>
        <end position="143"/>
    </location>
</feature>
<dbReference type="InterPro" id="IPR005025">
    <property type="entry name" value="FMN_Rdtase-like_dom"/>
</dbReference>
<dbReference type="EMBL" id="QOIM01000040">
    <property type="protein sequence ID" value="RCG15875.1"/>
    <property type="molecule type" value="Genomic_DNA"/>
</dbReference>
<protein>
    <submittedName>
        <fullName evidence="5">FMN reductase (NADPH)</fullName>
        <ecNumber evidence="5">1.5.1.38</ecNumber>
    </submittedName>
</protein>
<organism evidence="5 6">
    <name type="scientific">Streptomyces reniochalinae</name>
    <dbReference type="NCBI Taxonomy" id="2250578"/>
    <lineage>
        <taxon>Bacteria</taxon>
        <taxon>Bacillati</taxon>
        <taxon>Actinomycetota</taxon>
        <taxon>Actinomycetes</taxon>
        <taxon>Kitasatosporales</taxon>
        <taxon>Streptomycetaceae</taxon>
        <taxon>Streptomyces</taxon>
    </lineage>
</organism>
<name>A0A367EE08_9ACTN</name>
<evidence type="ECO:0000313" key="6">
    <source>
        <dbReference type="Proteomes" id="UP000253507"/>
    </source>
</evidence>
<dbReference type="InterPro" id="IPR020048">
    <property type="entry name" value="NADPH-dep_FMN_reduc_SsuE"/>
</dbReference>
<sequence>MALILTLAGSPSPSSRTERLLREVGTRLGREGGHEIRHLAVRDLPAAPLLAADHTHPALREALAAVAAADAVVIGTPVYKAAYSGLLKTFLDVLTRTALHGKELLPLLTGGSRAHVLALDYALCPVLAALGGHAQLRGRFVLDEHLVTEPGDAADGGAGGLGGVGGVRLSGEAEAGVAAAVAEALAARERHSARAVPAVA</sequence>
<reference evidence="5 6" key="1">
    <citation type="submission" date="2018-06" db="EMBL/GenBank/DDBJ databases">
        <title>Streptomyces reniochalinae sp. nov. and Streptomyces diacarnus sp. nov. from marine sponges.</title>
        <authorList>
            <person name="Li L."/>
        </authorList>
    </citation>
    <scope>NUCLEOTIDE SEQUENCE [LARGE SCALE GENOMIC DNA]</scope>
    <source>
        <strain evidence="5 6">LHW50302</strain>
    </source>
</reference>
<dbReference type="RefSeq" id="WP_114017541.1">
    <property type="nucleotide sequence ID" value="NZ_QOIM01000040.1"/>
</dbReference>
<dbReference type="Pfam" id="PF03358">
    <property type="entry name" value="FMN_red"/>
    <property type="match status" value="1"/>
</dbReference>
<dbReference type="PANTHER" id="PTHR43408:SF1">
    <property type="entry name" value="FMN REDUCTASE (NADPH)"/>
    <property type="match status" value="1"/>
</dbReference>
<proteinExistence type="predicted"/>
<dbReference type="SUPFAM" id="SSF52218">
    <property type="entry name" value="Flavoproteins"/>
    <property type="match status" value="1"/>
</dbReference>
<dbReference type="Proteomes" id="UP000253507">
    <property type="component" value="Unassembled WGS sequence"/>
</dbReference>
<dbReference type="GO" id="GO:0052873">
    <property type="term" value="F:FMN reductase (NADPH) activity"/>
    <property type="evidence" value="ECO:0007669"/>
    <property type="project" value="UniProtKB-EC"/>
</dbReference>
<dbReference type="InterPro" id="IPR051814">
    <property type="entry name" value="NAD(P)H-dep_FMN_reductase"/>
</dbReference>
<accession>A0A367EE08</accession>
<evidence type="ECO:0000256" key="1">
    <source>
        <dbReference type="ARBA" id="ARBA00022630"/>
    </source>
</evidence>
<dbReference type="EC" id="1.5.1.38" evidence="5"/>
<keyword evidence="2" id="KW-0288">FMN</keyword>
<keyword evidence="1" id="KW-0285">Flavoprotein</keyword>
<dbReference type="NCBIfam" id="TIGR03567">
    <property type="entry name" value="FMN_reduc_SsuE"/>
    <property type="match status" value="1"/>
</dbReference>
<evidence type="ECO:0000256" key="3">
    <source>
        <dbReference type="ARBA" id="ARBA00023002"/>
    </source>
</evidence>
<gene>
    <name evidence="5" type="primary">ssuE</name>
    <name evidence="5" type="ORF">DQ392_22690</name>
</gene>
<dbReference type="AlphaFoldDB" id="A0A367EE08"/>
<evidence type="ECO:0000256" key="2">
    <source>
        <dbReference type="ARBA" id="ARBA00022643"/>
    </source>
</evidence>